<organism evidence="1 2">
    <name type="scientific">Solanum commersonii</name>
    <name type="common">Commerson's wild potato</name>
    <name type="synonym">Commerson's nightshade</name>
    <dbReference type="NCBI Taxonomy" id="4109"/>
    <lineage>
        <taxon>Eukaryota</taxon>
        <taxon>Viridiplantae</taxon>
        <taxon>Streptophyta</taxon>
        <taxon>Embryophyta</taxon>
        <taxon>Tracheophyta</taxon>
        <taxon>Spermatophyta</taxon>
        <taxon>Magnoliopsida</taxon>
        <taxon>eudicotyledons</taxon>
        <taxon>Gunneridae</taxon>
        <taxon>Pentapetalae</taxon>
        <taxon>asterids</taxon>
        <taxon>lamiids</taxon>
        <taxon>Solanales</taxon>
        <taxon>Solanaceae</taxon>
        <taxon>Solanoideae</taxon>
        <taxon>Solaneae</taxon>
        <taxon>Solanum</taxon>
    </lineage>
</organism>
<protein>
    <submittedName>
        <fullName evidence="1">Uncharacterized protein</fullName>
    </submittedName>
</protein>
<gene>
    <name evidence="1" type="ORF">H5410_046383</name>
</gene>
<proteinExistence type="predicted"/>
<keyword evidence="2" id="KW-1185">Reference proteome</keyword>
<evidence type="ECO:0000313" key="2">
    <source>
        <dbReference type="Proteomes" id="UP000824120"/>
    </source>
</evidence>
<evidence type="ECO:0000313" key="1">
    <source>
        <dbReference type="EMBL" id="KAG5585949.1"/>
    </source>
</evidence>
<reference evidence="1 2" key="1">
    <citation type="submission" date="2020-09" db="EMBL/GenBank/DDBJ databases">
        <title>De no assembly of potato wild relative species, Solanum commersonii.</title>
        <authorList>
            <person name="Cho K."/>
        </authorList>
    </citation>
    <scope>NUCLEOTIDE SEQUENCE [LARGE SCALE GENOMIC DNA]</scope>
    <source>
        <strain evidence="1">LZ3.2</strain>
        <tissue evidence="1">Leaf</tissue>
    </source>
</reference>
<name>A0A9J5XE67_SOLCO</name>
<dbReference type="Proteomes" id="UP000824120">
    <property type="component" value="Chromosome 9"/>
</dbReference>
<dbReference type="EMBL" id="JACXVP010000009">
    <property type="protein sequence ID" value="KAG5585949.1"/>
    <property type="molecule type" value="Genomic_DNA"/>
</dbReference>
<comment type="caution">
    <text evidence="1">The sequence shown here is derived from an EMBL/GenBank/DDBJ whole genome shotgun (WGS) entry which is preliminary data.</text>
</comment>
<sequence length="122" mass="13885">MDKNLAKYFILSMRKNQLFQILKRIVVREEDLSNSKKGAKLVKSCLSLHANKNNSWANGHEENKDELSDLYTILINYNTGIDNIFGQYSSNSKTNSSNFSGQYSLGSTSNTNNPFIQNIWVI</sequence>
<dbReference type="AlphaFoldDB" id="A0A9J5XE67"/>
<accession>A0A9J5XE67</accession>